<evidence type="ECO:0000256" key="1">
    <source>
        <dbReference type="SAM" id="MobiDB-lite"/>
    </source>
</evidence>
<gene>
    <name evidence="2" type="ORF">PGLA2088_LOCUS38744</name>
</gene>
<feature type="compositionally biased region" description="Polar residues" evidence="1">
    <location>
        <begin position="195"/>
        <end position="215"/>
    </location>
</feature>
<feature type="compositionally biased region" description="Basic and acidic residues" evidence="1">
    <location>
        <begin position="354"/>
        <end position="367"/>
    </location>
</feature>
<protein>
    <submittedName>
        <fullName evidence="2">Uncharacterized protein</fullName>
    </submittedName>
</protein>
<sequence length="390" mass="41739">MSPPWRIAQHEPREVSEGASAALAMGSAAFAGAVGALAGVAEAARASQGNGPLSKDDALPESSELLRPGEALDFSDSVVRRLSLSDEVLGPVPSGALFKCAYCSELVFESQLDYHVALCPAPQDSRSSEPLSPGTDGASGSTRPRPKSADATLGRGRRQHSQAMNRSVGAGASSSSSLPQDSMNSPNSADFIGSSAGQQQRVWRQWQDSEIQTHQAEAEARTSKRRQQLMDEIQKREEEQCTFTPRLISRQSRSVGRLSGSVCSERSCASGAPSTVEGAAAVLRRTSSAAGPSGGWQSERRRSAEAEMYAEVKFRPQISRFAERWARAKERSGEASAERQTVFERLYQVAIEERTKREEARKQREAADADSQLGWAGSSTDAGSSSATGQ</sequence>
<feature type="compositionally biased region" description="Polar residues" evidence="1">
    <location>
        <begin position="178"/>
        <end position="188"/>
    </location>
</feature>
<organism evidence="2 3">
    <name type="scientific">Polarella glacialis</name>
    <name type="common">Dinoflagellate</name>
    <dbReference type="NCBI Taxonomy" id="89957"/>
    <lineage>
        <taxon>Eukaryota</taxon>
        <taxon>Sar</taxon>
        <taxon>Alveolata</taxon>
        <taxon>Dinophyceae</taxon>
        <taxon>Suessiales</taxon>
        <taxon>Suessiaceae</taxon>
        <taxon>Polarella</taxon>
    </lineage>
</organism>
<feature type="compositionally biased region" description="Low complexity" evidence="1">
    <location>
        <begin position="376"/>
        <end position="390"/>
    </location>
</feature>
<dbReference type="AlphaFoldDB" id="A0A813KZ78"/>
<accession>A0A813KZ78</accession>
<dbReference type="Proteomes" id="UP000626109">
    <property type="component" value="Unassembled WGS sequence"/>
</dbReference>
<feature type="compositionally biased region" description="Basic and acidic residues" evidence="1">
    <location>
        <begin position="216"/>
        <end position="239"/>
    </location>
</feature>
<reference evidence="2" key="1">
    <citation type="submission" date="2021-02" db="EMBL/GenBank/DDBJ databases">
        <authorList>
            <person name="Dougan E. K."/>
            <person name="Rhodes N."/>
            <person name="Thang M."/>
            <person name="Chan C."/>
        </authorList>
    </citation>
    <scope>NUCLEOTIDE SEQUENCE</scope>
</reference>
<proteinExistence type="predicted"/>
<evidence type="ECO:0000313" key="3">
    <source>
        <dbReference type="Proteomes" id="UP000626109"/>
    </source>
</evidence>
<feature type="region of interest" description="Disordered" evidence="1">
    <location>
        <begin position="354"/>
        <end position="390"/>
    </location>
</feature>
<feature type="non-terminal residue" evidence="2">
    <location>
        <position position="390"/>
    </location>
</feature>
<evidence type="ECO:0000313" key="2">
    <source>
        <dbReference type="EMBL" id="CAE8715757.1"/>
    </source>
</evidence>
<feature type="compositionally biased region" description="Low complexity" evidence="1">
    <location>
        <begin position="167"/>
        <end position="177"/>
    </location>
</feature>
<dbReference type="EMBL" id="CAJNNW010032857">
    <property type="protein sequence ID" value="CAE8715757.1"/>
    <property type="molecule type" value="Genomic_DNA"/>
</dbReference>
<comment type="caution">
    <text evidence="2">The sequence shown here is derived from an EMBL/GenBank/DDBJ whole genome shotgun (WGS) entry which is preliminary data.</text>
</comment>
<feature type="region of interest" description="Disordered" evidence="1">
    <location>
        <begin position="122"/>
        <end position="272"/>
    </location>
</feature>
<name>A0A813KZ78_POLGL</name>